<evidence type="ECO:0000256" key="1">
    <source>
        <dbReference type="ARBA" id="ARBA00008721"/>
    </source>
</evidence>
<dbReference type="CDD" id="cd04275">
    <property type="entry name" value="ZnMc_pappalysin_like"/>
    <property type="match status" value="1"/>
</dbReference>
<evidence type="ECO:0000256" key="2">
    <source>
        <dbReference type="ARBA" id="ARBA00022670"/>
    </source>
</evidence>
<keyword evidence="13" id="KW-1185">Reference proteome</keyword>
<protein>
    <submittedName>
        <fullName evidence="12">Pregnancy-associated plasma protein-A</fullName>
    </submittedName>
</protein>
<keyword evidence="7" id="KW-0482">Metalloprotease</keyword>
<feature type="chain" id="PRO_5039377061" evidence="10">
    <location>
        <begin position="35"/>
        <end position="325"/>
    </location>
</feature>
<dbReference type="Pfam" id="PF05572">
    <property type="entry name" value="Peptidase_M43"/>
    <property type="match status" value="1"/>
</dbReference>
<evidence type="ECO:0000256" key="7">
    <source>
        <dbReference type="ARBA" id="ARBA00023049"/>
    </source>
</evidence>
<dbReference type="RefSeq" id="WP_106586763.1">
    <property type="nucleotide sequence ID" value="NZ_PYGA01000035.1"/>
</dbReference>
<evidence type="ECO:0000259" key="11">
    <source>
        <dbReference type="Pfam" id="PF05572"/>
    </source>
</evidence>
<dbReference type="AlphaFoldDB" id="A0A2P8CMS4"/>
<gene>
    <name evidence="12" type="ORF">CLV63_13543</name>
</gene>
<accession>A0A2P8CMS4</accession>
<evidence type="ECO:0000256" key="4">
    <source>
        <dbReference type="ARBA" id="ARBA00022729"/>
    </source>
</evidence>
<organism evidence="12 13">
    <name type="scientific">Murinocardiopsis flavida</name>
    <dbReference type="NCBI Taxonomy" id="645275"/>
    <lineage>
        <taxon>Bacteria</taxon>
        <taxon>Bacillati</taxon>
        <taxon>Actinomycetota</taxon>
        <taxon>Actinomycetes</taxon>
        <taxon>Streptosporangiales</taxon>
        <taxon>Nocardiopsidaceae</taxon>
        <taxon>Murinocardiopsis</taxon>
    </lineage>
</organism>
<dbReference type="InterPro" id="IPR008754">
    <property type="entry name" value="Peptidase_M43"/>
</dbReference>
<dbReference type="GO" id="GO:0046872">
    <property type="term" value="F:metal ion binding"/>
    <property type="evidence" value="ECO:0007669"/>
    <property type="project" value="UniProtKB-KW"/>
</dbReference>
<keyword evidence="3" id="KW-0479">Metal-binding</keyword>
<feature type="signal peptide" evidence="10">
    <location>
        <begin position="1"/>
        <end position="34"/>
    </location>
</feature>
<dbReference type="OrthoDB" id="6278496at2"/>
<evidence type="ECO:0000256" key="5">
    <source>
        <dbReference type="ARBA" id="ARBA00022801"/>
    </source>
</evidence>
<dbReference type="PANTHER" id="PTHR47466">
    <property type="match status" value="1"/>
</dbReference>
<keyword evidence="4 10" id="KW-0732">Signal</keyword>
<dbReference type="GO" id="GO:0008237">
    <property type="term" value="F:metallopeptidase activity"/>
    <property type="evidence" value="ECO:0007669"/>
    <property type="project" value="UniProtKB-KW"/>
</dbReference>
<dbReference type="Proteomes" id="UP000240542">
    <property type="component" value="Unassembled WGS sequence"/>
</dbReference>
<keyword evidence="2" id="KW-0645">Protease</keyword>
<dbReference type="Gene3D" id="3.40.390.10">
    <property type="entry name" value="Collagenase (Catalytic Domain)"/>
    <property type="match status" value="1"/>
</dbReference>
<dbReference type="EMBL" id="PYGA01000035">
    <property type="protein sequence ID" value="PSK86274.1"/>
    <property type="molecule type" value="Genomic_DNA"/>
</dbReference>
<feature type="region of interest" description="Disordered" evidence="9">
    <location>
        <begin position="35"/>
        <end position="77"/>
    </location>
</feature>
<keyword evidence="5" id="KW-0378">Hydrolase</keyword>
<evidence type="ECO:0000256" key="3">
    <source>
        <dbReference type="ARBA" id="ARBA00022723"/>
    </source>
</evidence>
<comment type="similarity">
    <text evidence="1">Belongs to the peptidase M43B family.</text>
</comment>
<feature type="domain" description="Peptidase M43 pregnancy-associated plasma-A" evidence="11">
    <location>
        <begin position="238"/>
        <end position="317"/>
    </location>
</feature>
<evidence type="ECO:0000256" key="10">
    <source>
        <dbReference type="SAM" id="SignalP"/>
    </source>
</evidence>
<evidence type="ECO:0000313" key="13">
    <source>
        <dbReference type="Proteomes" id="UP000240542"/>
    </source>
</evidence>
<reference evidence="12 13" key="1">
    <citation type="submission" date="2018-03" db="EMBL/GenBank/DDBJ databases">
        <title>Genomic Encyclopedia of Archaeal and Bacterial Type Strains, Phase II (KMG-II): from individual species to whole genera.</title>
        <authorList>
            <person name="Goeker M."/>
        </authorList>
    </citation>
    <scope>NUCLEOTIDE SEQUENCE [LARGE SCALE GENOMIC DNA]</scope>
    <source>
        <strain evidence="12 13">DSM 45312</strain>
    </source>
</reference>
<evidence type="ECO:0000313" key="12">
    <source>
        <dbReference type="EMBL" id="PSK86274.1"/>
    </source>
</evidence>
<feature type="compositionally biased region" description="Low complexity" evidence="9">
    <location>
        <begin position="35"/>
        <end position="50"/>
    </location>
</feature>
<evidence type="ECO:0000256" key="8">
    <source>
        <dbReference type="ARBA" id="ARBA00023157"/>
    </source>
</evidence>
<dbReference type="PANTHER" id="PTHR47466:SF1">
    <property type="entry name" value="METALLOPROTEASE MEP1 (AFU_ORTHOLOGUE AFUA_1G07730)-RELATED"/>
    <property type="match status" value="1"/>
</dbReference>
<evidence type="ECO:0000256" key="9">
    <source>
        <dbReference type="SAM" id="MobiDB-lite"/>
    </source>
</evidence>
<dbReference type="InterPro" id="IPR024079">
    <property type="entry name" value="MetalloPept_cat_dom_sf"/>
</dbReference>
<proteinExistence type="inferred from homology"/>
<keyword evidence="8" id="KW-1015">Disulfide bond</keyword>
<evidence type="ECO:0000256" key="6">
    <source>
        <dbReference type="ARBA" id="ARBA00022833"/>
    </source>
</evidence>
<dbReference type="SUPFAM" id="SSF55486">
    <property type="entry name" value="Metalloproteases ('zincins'), catalytic domain"/>
    <property type="match status" value="1"/>
</dbReference>
<dbReference type="GO" id="GO:0006508">
    <property type="term" value="P:proteolysis"/>
    <property type="evidence" value="ECO:0007669"/>
    <property type="project" value="UniProtKB-KW"/>
</dbReference>
<sequence length="325" mass="34484">MVNRLHTRVSRNVGTWSGLAFGAVALAGLASGLAAPPEAAPARPAVHAAPNECPPTDGGTASGARLGTPGVHDPSTITPEEAAELDRMLDAATVTQSAPDARNPQTVPVVMHVISAKDGTGKISDAVVKRQIDVMNKGFSGGYKGVDTGFRFTLKDVTHSVDDTWFRDFSGNEDAAKRELRKGGAETLNLYSTDMGQGILGRSTFPQDYKDAPETDGVVIDYRSVPGGGRAKFDLGFTAVHETGHWLGLFHTFQNGCASPGDYVDDTPAEREQAAGCPEGRDTCPDDPGADPVHNFMNYSDDKCLNQFTAGQAERMGRTWSAFRG</sequence>
<comment type="caution">
    <text evidence="12">The sequence shown here is derived from an EMBL/GenBank/DDBJ whole genome shotgun (WGS) entry which is preliminary data.</text>
</comment>
<keyword evidence="6" id="KW-0862">Zinc</keyword>
<name>A0A2P8CMS4_9ACTN</name>